<dbReference type="RefSeq" id="WP_006972427.1">
    <property type="nucleotide sequence ID" value="NZ_ABCS01000031.1"/>
</dbReference>
<protein>
    <submittedName>
        <fullName evidence="2">Dienelactone hydrolase-like protein</fullName>
    </submittedName>
</protein>
<name>A6G6T1_9BACT</name>
<feature type="chain" id="PRO_5002695181" evidence="1">
    <location>
        <begin position="20"/>
        <end position="383"/>
    </location>
</feature>
<dbReference type="STRING" id="391625.PPSIR1_06031"/>
<gene>
    <name evidence="2" type="ORF">PPSIR1_06031</name>
</gene>
<proteinExistence type="predicted"/>
<accession>A6G6T1</accession>
<dbReference type="ESTHER" id="9delt-a6g6t1">
    <property type="family name" value="UCP031982"/>
</dbReference>
<keyword evidence="2" id="KW-0378">Hydrolase</keyword>
<dbReference type="GO" id="GO:0016787">
    <property type="term" value="F:hydrolase activity"/>
    <property type="evidence" value="ECO:0007669"/>
    <property type="project" value="UniProtKB-KW"/>
</dbReference>
<reference evidence="2 3" key="1">
    <citation type="submission" date="2007-06" db="EMBL/GenBank/DDBJ databases">
        <authorList>
            <person name="Shimkets L."/>
            <person name="Ferriera S."/>
            <person name="Johnson J."/>
            <person name="Kravitz S."/>
            <person name="Beeson K."/>
            <person name="Sutton G."/>
            <person name="Rogers Y.-H."/>
            <person name="Friedman R."/>
            <person name="Frazier M."/>
            <person name="Venter J.C."/>
        </authorList>
    </citation>
    <scope>NUCLEOTIDE SEQUENCE [LARGE SCALE GENOMIC DNA]</scope>
    <source>
        <strain evidence="2 3">SIR-1</strain>
    </source>
</reference>
<dbReference type="SUPFAM" id="SSF53474">
    <property type="entry name" value="alpha/beta-Hydrolases"/>
    <property type="match status" value="1"/>
</dbReference>
<dbReference type="Proteomes" id="UP000005801">
    <property type="component" value="Unassembled WGS sequence"/>
</dbReference>
<dbReference type="InterPro" id="IPR029058">
    <property type="entry name" value="AB_hydrolase_fold"/>
</dbReference>
<dbReference type="PANTHER" id="PTHR33428">
    <property type="entry name" value="CHLOROPHYLLASE-2, CHLOROPLASTIC"/>
    <property type="match status" value="1"/>
</dbReference>
<organism evidence="2 3">
    <name type="scientific">Plesiocystis pacifica SIR-1</name>
    <dbReference type="NCBI Taxonomy" id="391625"/>
    <lineage>
        <taxon>Bacteria</taxon>
        <taxon>Pseudomonadati</taxon>
        <taxon>Myxococcota</taxon>
        <taxon>Polyangia</taxon>
        <taxon>Nannocystales</taxon>
        <taxon>Nannocystaceae</taxon>
        <taxon>Plesiocystis</taxon>
    </lineage>
</organism>
<evidence type="ECO:0000256" key="1">
    <source>
        <dbReference type="SAM" id="SignalP"/>
    </source>
</evidence>
<evidence type="ECO:0000313" key="2">
    <source>
        <dbReference type="EMBL" id="EDM78384.1"/>
    </source>
</evidence>
<keyword evidence="1" id="KW-0732">Signal</keyword>
<dbReference type="PIRSF" id="PIRSF031982">
    <property type="entry name" value="UCP031982_abhydr"/>
    <property type="match status" value="1"/>
</dbReference>
<dbReference type="EMBL" id="ABCS01000031">
    <property type="protein sequence ID" value="EDM78384.1"/>
    <property type="molecule type" value="Genomic_DNA"/>
</dbReference>
<sequence length="383" mass="40495">MTRPWTFGLLLPLALTACAGPDAESPDSCEPNCDAAFVDAGDHAVGYQVVNAEGLEIKAWYPTTVEAGAIDYSITIKLPGWPAEPATIRGEAALDAPIADGGPYPLVVLSHGFSGNPEWYRTLAEHLASHGFFVLAPEHAESDWFTDVVPATLSRPAEVSATLDFAEAGAFASHIDTEAVAVVGHSYGGYTALALAGAQMDLEGFAERCEGVEDEFSAAYFCTTFLDQQDALAGAPSLADPRVDAVVSLAGDAYLFGPSGLEAVTIPVMALGGTADTGTPWDWGTQLTFDHVSSSERYLVGLEGGEHFLPMTDCEDQPWTAALPAFEQGYICSDPAWDKRDALDTVHHFTAAFLGATLRGDAAAIEALDAAHYEGAPMLRYAR</sequence>
<feature type="signal peptide" evidence="1">
    <location>
        <begin position="1"/>
        <end position="19"/>
    </location>
</feature>
<dbReference type="Pfam" id="PF07224">
    <property type="entry name" value="Chlorophyllase"/>
    <property type="match status" value="1"/>
</dbReference>
<comment type="caution">
    <text evidence="2">The sequence shown here is derived from an EMBL/GenBank/DDBJ whole genome shotgun (WGS) entry which is preliminary data.</text>
</comment>
<dbReference type="PANTHER" id="PTHR33428:SF14">
    <property type="entry name" value="CARBOXYLESTERASE TYPE B DOMAIN-CONTAINING PROTEIN"/>
    <property type="match status" value="1"/>
</dbReference>
<dbReference type="Gene3D" id="3.40.50.1820">
    <property type="entry name" value="alpha/beta hydrolase"/>
    <property type="match status" value="1"/>
</dbReference>
<dbReference type="eggNOG" id="COG4188">
    <property type="taxonomic scope" value="Bacteria"/>
</dbReference>
<dbReference type="InterPro" id="IPR017395">
    <property type="entry name" value="Chlorophyllase-like"/>
</dbReference>
<dbReference type="PROSITE" id="PS51257">
    <property type="entry name" value="PROKAR_LIPOPROTEIN"/>
    <property type="match status" value="1"/>
</dbReference>
<evidence type="ECO:0000313" key="3">
    <source>
        <dbReference type="Proteomes" id="UP000005801"/>
    </source>
</evidence>
<dbReference type="AlphaFoldDB" id="A6G6T1"/>
<dbReference type="InterPro" id="IPR016986">
    <property type="entry name" value="UCP031982_abhydr"/>
</dbReference>
<dbReference type="OrthoDB" id="192696at2"/>
<keyword evidence="3" id="KW-1185">Reference proteome</keyword>